<evidence type="ECO:0000256" key="17">
    <source>
        <dbReference type="ARBA" id="ARBA00074878"/>
    </source>
</evidence>
<evidence type="ECO:0000256" key="3">
    <source>
        <dbReference type="ARBA" id="ARBA00001946"/>
    </source>
</evidence>
<evidence type="ECO:0000256" key="7">
    <source>
        <dbReference type="ARBA" id="ARBA00012704"/>
    </source>
</evidence>
<gene>
    <name evidence="22" type="ordered locus">gll3331</name>
</gene>
<dbReference type="GO" id="GO:0004582">
    <property type="term" value="F:dolichyl-phosphate beta-D-mannosyltransferase activity"/>
    <property type="evidence" value="ECO:0000318"/>
    <property type="project" value="GO_Central"/>
</dbReference>
<comment type="cofactor">
    <cofactor evidence="2">
        <name>Mn(2+)</name>
        <dbReference type="ChEBI" id="CHEBI:29035"/>
    </cofactor>
</comment>
<dbReference type="FunFam" id="3.90.550.10:FF:000119">
    <property type="entry name" value="Dolichol-phosphate mannosyltransferase subunit 1"/>
    <property type="match status" value="1"/>
</dbReference>
<dbReference type="InterPro" id="IPR029044">
    <property type="entry name" value="Nucleotide-diphossugar_trans"/>
</dbReference>
<evidence type="ECO:0000256" key="20">
    <source>
        <dbReference type="ARBA" id="ARBA00083744"/>
    </source>
</evidence>
<dbReference type="CAZy" id="GT2">
    <property type="family name" value="Glycosyltransferase Family 2"/>
</dbReference>
<dbReference type="HOGENOM" id="CLU_033536_13_1_3"/>
<evidence type="ECO:0000256" key="9">
    <source>
        <dbReference type="ARBA" id="ARBA00022679"/>
    </source>
</evidence>
<dbReference type="eggNOG" id="COG0463">
    <property type="taxonomic scope" value="Bacteria"/>
</dbReference>
<evidence type="ECO:0000256" key="5">
    <source>
        <dbReference type="ARBA" id="ARBA00004922"/>
    </source>
</evidence>
<evidence type="ECO:0000256" key="6">
    <source>
        <dbReference type="ARBA" id="ARBA00006739"/>
    </source>
</evidence>
<dbReference type="PANTHER" id="PTHR43398:SF1">
    <property type="entry name" value="DOLICHOL-PHOSPHATE MANNOSYLTRANSFERASE SUBUNIT 1"/>
    <property type="match status" value="1"/>
</dbReference>
<comment type="subcellular location">
    <subcellularLocation>
        <location evidence="4">Endomembrane system</location>
    </subcellularLocation>
</comment>
<evidence type="ECO:0000256" key="15">
    <source>
        <dbReference type="ARBA" id="ARBA00023211"/>
    </source>
</evidence>
<dbReference type="InterPro" id="IPR001173">
    <property type="entry name" value="Glyco_trans_2-like"/>
</dbReference>
<comment type="function">
    <text evidence="16">Transfers mannose from GDP-mannose to dolichol monophosphate to form dolichol phosphate mannose (Dol-P-Man) which is the mannosyl donor in pathways leading to N-glycosylation, glycosyl phosphatidylinositol membrane anchoring, and O-mannosylation of proteins.</text>
</comment>
<dbReference type="OrthoDB" id="9810303at2"/>
<reference evidence="22 23" key="2">
    <citation type="journal article" date="2003" name="DNA Res.">
        <title>Complete genome structure of Gloeobacter violaceus PCC 7421, a cyanobacterium that lacks thylakoids (supplement).</title>
        <authorList>
            <person name="Nakamura Y."/>
            <person name="Kaneko T."/>
            <person name="Sato S."/>
            <person name="Mimuro M."/>
            <person name="Miyashita H."/>
            <person name="Tsuchiya T."/>
            <person name="Sasamoto S."/>
            <person name="Watanabe A."/>
            <person name="Kawashima K."/>
            <person name="Kishida Y."/>
            <person name="Kiyokawa C."/>
            <person name="Kohara M."/>
            <person name="Matsumoto M."/>
            <person name="Matsuno A."/>
            <person name="Nakazaki N."/>
            <person name="Shimpo S."/>
            <person name="Takeuchi C."/>
            <person name="Yamada M."/>
            <person name="Tabata S."/>
        </authorList>
    </citation>
    <scope>NUCLEOTIDE SEQUENCE [LARGE SCALE GENOMIC DNA]</scope>
    <source>
        <strain evidence="23">ATCC 29082 / PCC 7421</strain>
    </source>
</reference>
<dbReference type="STRING" id="251221.gene:10760842"/>
<keyword evidence="8" id="KW-0328">Glycosyltransferase</keyword>
<dbReference type="PATRIC" id="fig|251221.4.peg.3362"/>
<keyword evidence="14" id="KW-0472">Membrane</keyword>
<comment type="similarity">
    <text evidence="6">Belongs to the glycosyltransferase 2 family.</text>
</comment>
<keyword evidence="9" id="KW-0808">Transferase</keyword>
<keyword evidence="12" id="KW-0460">Magnesium</keyword>
<dbReference type="KEGG" id="gvi:gll3331"/>
<dbReference type="GO" id="GO:0035269">
    <property type="term" value="P:protein O-linked glycosylation via mannose"/>
    <property type="evidence" value="ECO:0000318"/>
    <property type="project" value="GO_Central"/>
</dbReference>
<evidence type="ECO:0000259" key="21">
    <source>
        <dbReference type="Pfam" id="PF00535"/>
    </source>
</evidence>
<keyword evidence="13" id="KW-1133">Transmembrane helix</keyword>
<keyword evidence="11" id="KW-0479">Metal-binding</keyword>
<dbReference type="Pfam" id="PF00535">
    <property type="entry name" value="Glycos_transf_2"/>
    <property type="match status" value="1"/>
</dbReference>
<evidence type="ECO:0000256" key="19">
    <source>
        <dbReference type="ARBA" id="ARBA00082614"/>
    </source>
</evidence>
<dbReference type="AlphaFoldDB" id="Q7NG42"/>
<dbReference type="Proteomes" id="UP000000557">
    <property type="component" value="Chromosome"/>
</dbReference>
<evidence type="ECO:0000256" key="14">
    <source>
        <dbReference type="ARBA" id="ARBA00023136"/>
    </source>
</evidence>
<dbReference type="SUPFAM" id="SSF53448">
    <property type="entry name" value="Nucleotide-diphospho-sugar transferases"/>
    <property type="match status" value="1"/>
</dbReference>
<evidence type="ECO:0000256" key="8">
    <source>
        <dbReference type="ARBA" id="ARBA00022676"/>
    </source>
</evidence>
<dbReference type="InterPro" id="IPR039528">
    <property type="entry name" value="DPM1-like"/>
</dbReference>
<evidence type="ECO:0000256" key="18">
    <source>
        <dbReference type="ARBA" id="ARBA00082336"/>
    </source>
</evidence>
<dbReference type="CDD" id="cd06442">
    <property type="entry name" value="DPM1_like"/>
    <property type="match status" value="1"/>
</dbReference>
<evidence type="ECO:0000256" key="11">
    <source>
        <dbReference type="ARBA" id="ARBA00022723"/>
    </source>
</evidence>
<feature type="domain" description="Glycosyltransferase 2-like" evidence="21">
    <location>
        <begin position="26"/>
        <end position="186"/>
    </location>
</feature>
<dbReference type="FunCoup" id="Q7NG42">
    <property type="interactions" value="195"/>
</dbReference>
<evidence type="ECO:0000256" key="12">
    <source>
        <dbReference type="ARBA" id="ARBA00022842"/>
    </source>
</evidence>
<dbReference type="PhylomeDB" id="Q7NG42"/>
<comment type="pathway">
    <text evidence="5">Protein modification; protein glycosylation.</text>
</comment>
<dbReference type="Gene3D" id="3.90.550.10">
    <property type="entry name" value="Spore Coat Polysaccharide Biosynthesis Protein SpsA, Chain A"/>
    <property type="match status" value="1"/>
</dbReference>
<dbReference type="InParanoid" id="Q7NG42"/>
<dbReference type="GO" id="GO:0046872">
    <property type="term" value="F:metal ion binding"/>
    <property type="evidence" value="ECO:0007669"/>
    <property type="project" value="UniProtKB-KW"/>
</dbReference>
<keyword evidence="23" id="KW-1185">Reference proteome</keyword>
<evidence type="ECO:0000313" key="23">
    <source>
        <dbReference type="Proteomes" id="UP000000557"/>
    </source>
</evidence>
<protein>
    <recommendedName>
        <fullName evidence="17">Dolichol-phosphate mannosyltransferase</fullName>
        <ecNumber evidence="7">2.4.1.83</ecNumber>
    </recommendedName>
    <alternativeName>
        <fullName evidence="19">Dolichol-phosphate mannose synthase</fullName>
    </alternativeName>
    <alternativeName>
        <fullName evidence="18">Dolichyl-phosphate beta-D-mannosyltransferase</fullName>
    </alternativeName>
    <alternativeName>
        <fullName evidence="20">Mannose-P-dolichol synthase</fullName>
    </alternativeName>
</protein>
<dbReference type="EnsemblBacteria" id="BAC91272">
    <property type="protein sequence ID" value="BAC91272"/>
    <property type="gene ID" value="BAC91272"/>
</dbReference>
<name>Q7NG42_GLOVI</name>
<comment type="cofactor">
    <cofactor evidence="3">
        <name>Mg(2+)</name>
        <dbReference type="ChEBI" id="CHEBI:18420"/>
    </cofactor>
</comment>
<proteinExistence type="inferred from homology"/>
<comment type="cofactor">
    <cofactor evidence="1">
        <name>Ca(2+)</name>
        <dbReference type="ChEBI" id="CHEBI:29108"/>
    </cofactor>
</comment>
<dbReference type="GO" id="GO:0006488">
    <property type="term" value="P:dolichol-linked oligosaccharide biosynthetic process"/>
    <property type="evidence" value="ECO:0000318"/>
    <property type="project" value="GO_Central"/>
</dbReference>
<dbReference type="GO" id="GO:0016020">
    <property type="term" value="C:membrane"/>
    <property type="evidence" value="ECO:0007669"/>
    <property type="project" value="UniProtKB-ARBA"/>
</dbReference>
<evidence type="ECO:0000256" key="10">
    <source>
        <dbReference type="ARBA" id="ARBA00022692"/>
    </source>
</evidence>
<reference evidence="22 23" key="1">
    <citation type="journal article" date="2003" name="DNA Res.">
        <title>Complete genome structure of Gloeobacter violaceus PCC 7421, a cyanobacterium that lacks thylakoids.</title>
        <authorList>
            <person name="Nakamura Y."/>
            <person name="Kaneko T."/>
            <person name="Sato S."/>
            <person name="Mimuro M."/>
            <person name="Miyashita H."/>
            <person name="Tsuchiya T."/>
            <person name="Sasamoto S."/>
            <person name="Watanabe A."/>
            <person name="Kawashima K."/>
            <person name="Kishida Y."/>
            <person name="Kiyokawa C."/>
            <person name="Kohara M."/>
            <person name="Matsumoto M."/>
            <person name="Matsuno A."/>
            <person name="Nakazaki N."/>
            <person name="Shimpo S."/>
            <person name="Takeuchi C."/>
            <person name="Yamada M."/>
            <person name="Tabata S."/>
        </authorList>
    </citation>
    <scope>NUCLEOTIDE SEQUENCE [LARGE SCALE GENOMIC DNA]</scope>
    <source>
        <strain evidence="23">ATCC 29082 / PCC 7421</strain>
    </source>
</reference>
<accession>Q7NG42</accession>
<keyword evidence="10" id="KW-0812">Transmembrane</keyword>
<organism evidence="22 23">
    <name type="scientific">Gloeobacter violaceus (strain ATCC 29082 / PCC 7421)</name>
    <dbReference type="NCBI Taxonomy" id="251221"/>
    <lineage>
        <taxon>Bacteria</taxon>
        <taxon>Bacillati</taxon>
        <taxon>Cyanobacteriota</taxon>
        <taxon>Cyanophyceae</taxon>
        <taxon>Gloeobacterales</taxon>
        <taxon>Gloeobacteraceae</taxon>
        <taxon>Gloeobacter</taxon>
    </lineage>
</organism>
<dbReference type="EC" id="2.4.1.83" evidence="7"/>
<sequence length="255" mass="27954">MLADLLPVPTGPLTIPVTGETAVRLSLVIPTYREAQNIEALLVQLTRLLKAALPGTFELIVVDDDSPDFTWKLAQGLTADYPHLRVMRRTDERGLATAVVRGWQASRGQLLGVIDGDLQHPPENLLKLLAAAEQGADLAVASRHTEGGGVSTWRLARRIVSRGAQLIGLVLLPGVVGRLSDPMSGFFVVRRACLAGKPLSPLGYKILLEVLGRGDIRTIREVGYVFEERTQGESKVTLRQYGEYLLHLLRLRLSR</sequence>
<keyword evidence="15" id="KW-0464">Manganese</keyword>
<evidence type="ECO:0000256" key="1">
    <source>
        <dbReference type="ARBA" id="ARBA00001913"/>
    </source>
</evidence>
<dbReference type="GO" id="GO:0012505">
    <property type="term" value="C:endomembrane system"/>
    <property type="evidence" value="ECO:0007669"/>
    <property type="project" value="UniProtKB-SubCell"/>
</dbReference>
<evidence type="ECO:0000256" key="2">
    <source>
        <dbReference type="ARBA" id="ARBA00001936"/>
    </source>
</evidence>
<evidence type="ECO:0000256" key="13">
    <source>
        <dbReference type="ARBA" id="ARBA00022989"/>
    </source>
</evidence>
<evidence type="ECO:0000256" key="4">
    <source>
        <dbReference type="ARBA" id="ARBA00004308"/>
    </source>
</evidence>
<dbReference type="GO" id="GO:0006506">
    <property type="term" value="P:GPI anchor biosynthetic process"/>
    <property type="evidence" value="ECO:0000318"/>
    <property type="project" value="GO_Central"/>
</dbReference>
<evidence type="ECO:0000313" key="22">
    <source>
        <dbReference type="EMBL" id="BAC91272.1"/>
    </source>
</evidence>
<evidence type="ECO:0000256" key="16">
    <source>
        <dbReference type="ARBA" id="ARBA00053724"/>
    </source>
</evidence>
<dbReference type="PANTHER" id="PTHR43398">
    <property type="entry name" value="DOLICHOL-PHOSPHATE MANNOSYLTRANSFERASE SUBUNIT 1"/>
    <property type="match status" value="1"/>
</dbReference>
<dbReference type="EMBL" id="BA000045">
    <property type="protein sequence ID" value="BAC91272.1"/>
    <property type="molecule type" value="Genomic_DNA"/>
</dbReference>